<keyword evidence="1" id="KW-0812">Transmembrane</keyword>
<feature type="transmembrane region" description="Helical" evidence="1">
    <location>
        <begin position="65"/>
        <end position="90"/>
    </location>
</feature>
<protein>
    <recommendedName>
        <fullName evidence="4">G protein-coupled receptor</fullName>
    </recommendedName>
</protein>
<dbReference type="EMBL" id="BTSX01000001">
    <property type="protein sequence ID" value="GMS79453.1"/>
    <property type="molecule type" value="Genomic_DNA"/>
</dbReference>
<evidence type="ECO:0000313" key="2">
    <source>
        <dbReference type="EMBL" id="GMS79453.1"/>
    </source>
</evidence>
<sequence length="192" mass="21471">MTSKKLKKHQVQIKCLGGQLSLQQSVKLIVFIEVFFSLVMITQSIDLLTKNGNHFYFLHNFVGYGVHFFVLHVTVCSLCLLTSSLLLLGISKKSRWLLVPHLLWQISYASLSFLLCLILPRLSWRGKIMPPSCIVITTLIAISDEPHDFTSVAFPAYRQVPVTEKIAQDLCGEGTGTRNSTAPSTHHSSTDL</sequence>
<name>A0AAV5SFK2_9BILA</name>
<keyword evidence="3" id="KW-1185">Reference proteome</keyword>
<organism evidence="2 3">
    <name type="scientific">Pristionchus entomophagus</name>
    <dbReference type="NCBI Taxonomy" id="358040"/>
    <lineage>
        <taxon>Eukaryota</taxon>
        <taxon>Metazoa</taxon>
        <taxon>Ecdysozoa</taxon>
        <taxon>Nematoda</taxon>
        <taxon>Chromadorea</taxon>
        <taxon>Rhabditida</taxon>
        <taxon>Rhabditina</taxon>
        <taxon>Diplogasteromorpha</taxon>
        <taxon>Diplogasteroidea</taxon>
        <taxon>Neodiplogasteridae</taxon>
        <taxon>Pristionchus</taxon>
    </lineage>
</organism>
<feature type="transmembrane region" description="Helical" evidence="1">
    <location>
        <begin position="28"/>
        <end position="45"/>
    </location>
</feature>
<evidence type="ECO:0000256" key="1">
    <source>
        <dbReference type="SAM" id="Phobius"/>
    </source>
</evidence>
<reference evidence="2" key="1">
    <citation type="submission" date="2023-10" db="EMBL/GenBank/DDBJ databases">
        <title>Genome assembly of Pristionchus species.</title>
        <authorList>
            <person name="Yoshida K."/>
            <person name="Sommer R.J."/>
        </authorList>
    </citation>
    <scope>NUCLEOTIDE SEQUENCE</scope>
    <source>
        <strain evidence="2">RS0144</strain>
    </source>
</reference>
<evidence type="ECO:0008006" key="4">
    <source>
        <dbReference type="Google" id="ProtNLM"/>
    </source>
</evidence>
<proteinExistence type="predicted"/>
<feature type="transmembrane region" description="Helical" evidence="1">
    <location>
        <begin position="102"/>
        <end position="124"/>
    </location>
</feature>
<gene>
    <name evidence="2" type="ORF">PENTCL1PPCAC_1628</name>
</gene>
<accession>A0AAV5SFK2</accession>
<keyword evidence="1" id="KW-1133">Transmembrane helix</keyword>
<dbReference type="Proteomes" id="UP001432027">
    <property type="component" value="Unassembled WGS sequence"/>
</dbReference>
<comment type="caution">
    <text evidence="2">The sequence shown here is derived from an EMBL/GenBank/DDBJ whole genome shotgun (WGS) entry which is preliminary data.</text>
</comment>
<evidence type="ECO:0000313" key="3">
    <source>
        <dbReference type="Proteomes" id="UP001432027"/>
    </source>
</evidence>
<keyword evidence="1" id="KW-0472">Membrane</keyword>
<dbReference type="AlphaFoldDB" id="A0AAV5SFK2"/>